<evidence type="ECO:0000256" key="1">
    <source>
        <dbReference type="SAM" id="MobiDB-lite"/>
    </source>
</evidence>
<dbReference type="Proteomes" id="UP001159428">
    <property type="component" value="Unassembled WGS sequence"/>
</dbReference>
<keyword evidence="4" id="KW-1185">Reference proteome</keyword>
<dbReference type="EMBL" id="CALNXJ010000200">
    <property type="protein sequence ID" value="CAH3169139.1"/>
    <property type="molecule type" value="Genomic_DNA"/>
</dbReference>
<keyword evidence="2" id="KW-0472">Membrane</keyword>
<feature type="compositionally biased region" description="Low complexity" evidence="1">
    <location>
        <begin position="130"/>
        <end position="142"/>
    </location>
</feature>
<feature type="region of interest" description="Disordered" evidence="1">
    <location>
        <begin position="108"/>
        <end position="142"/>
    </location>
</feature>
<reference evidence="3 4" key="1">
    <citation type="submission" date="2022-05" db="EMBL/GenBank/DDBJ databases">
        <authorList>
            <consortium name="Genoscope - CEA"/>
            <person name="William W."/>
        </authorList>
    </citation>
    <scope>NUCLEOTIDE SEQUENCE [LARGE SCALE GENOMIC DNA]</scope>
</reference>
<keyword evidence="2" id="KW-0812">Transmembrane</keyword>
<keyword evidence="2" id="KW-1133">Transmembrane helix</keyword>
<gene>
    <name evidence="3" type="ORF">PMEA_00011741</name>
</gene>
<organism evidence="3 4">
    <name type="scientific">Pocillopora meandrina</name>
    <dbReference type="NCBI Taxonomy" id="46732"/>
    <lineage>
        <taxon>Eukaryota</taxon>
        <taxon>Metazoa</taxon>
        <taxon>Cnidaria</taxon>
        <taxon>Anthozoa</taxon>
        <taxon>Hexacorallia</taxon>
        <taxon>Scleractinia</taxon>
        <taxon>Astrocoeniina</taxon>
        <taxon>Pocilloporidae</taxon>
        <taxon>Pocillopora</taxon>
    </lineage>
</organism>
<evidence type="ECO:0000313" key="4">
    <source>
        <dbReference type="Proteomes" id="UP001159428"/>
    </source>
</evidence>
<comment type="caution">
    <text evidence="3">The sequence shown here is derived from an EMBL/GenBank/DDBJ whole genome shotgun (WGS) entry which is preliminary data.</text>
</comment>
<evidence type="ECO:0000256" key="2">
    <source>
        <dbReference type="SAM" id="Phobius"/>
    </source>
</evidence>
<feature type="transmembrane region" description="Helical" evidence="2">
    <location>
        <begin position="151"/>
        <end position="174"/>
    </location>
</feature>
<sequence>MVNVSVNNQQAAYTYLGKGFPLLRLIKLSKGEDGSGTCYIEVPECKENYLLRHSGDNTLNITLRAVTKLMEGYYKLYPYCLGSNHNCTTDQPLKSFVLTVEDKPEPTKVTTVKTDSGPTEQVSSGKPKITQATTVTTSTGSQGADNTNHAVIAWAISATIIVVILIALISYRCYLSHCKGKKSGTTGTAKEMV</sequence>
<protein>
    <submittedName>
        <fullName evidence="3">Uncharacterized protein</fullName>
    </submittedName>
</protein>
<evidence type="ECO:0000313" key="3">
    <source>
        <dbReference type="EMBL" id="CAH3169139.1"/>
    </source>
</evidence>
<name>A0AAU9Y4Q3_9CNID</name>
<proteinExistence type="predicted"/>
<dbReference type="AlphaFoldDB" id="A0AAU9Y4Q3"/>
<accession>A0AAU9Y4Q3</accession>